<dbReference type="AlphaFoldDB" id="L8GI61"/>
<name>L8GI61_ACACF</name>
<dbReference type="EMBL" id="KB008116">
    <property type="protein sequence ID" value="ELR12443.1"/>
    <property type="molecule type" value="Genomic_DNA"/>
</dbReference>
<evidence type="ECO:0000313" key="1">
    <source>
        <dbReference type="EMBL" id="ELR12443.1"/>
    </source>
</evidence>
<dbReference type="VEuPathDB" id="AmoebaDB:ACA1_324900"/>
<protein>
    <submittedName>
        <fullName evidence="1">Uncharacterized protein</fullName>
    </submittedName>
</protein>
<keyword evidence="2" id="KW-1185">Reference proteome</keyword>
<dbReference type="Proteomes" id="UP000011083">
    <property type="component" value="Unassembled WGS sequence"/>
</dbReference>
<dbReference type="KEGG" id="acan:ACA1_324900"/>
<gene>
    <name evidence="1" type="ORF">ACA1_324900</name>
</gene>
<evidence type="ECO:0000313" key="2">
    <source>
        <dbReference type="Proteomes" id="UP000011083"/>
    </source>
</evidence>
<sequence length="188" mass="21188">MGSRFFCLAHRKSVKGLELGATTRTAVEVGQGPISYMTKDACTWSLNYGESERHFAELSIRENCGGNSECVLDFLQLVDAIERDAERMPLRPLLRGDFADAVTTKCQVILTRDLRRDIEHAKLCINLEKIVDGRQGDDLLKGAAYEHCGYHHQRPEGRLWRIKNALADDPGVNTEQLRCISTMVEKSH</sequence>
<dbReference type="RefSeq" id="XP_004334456.1">
    <property type="nucleotide sequence ID" value="XM_004334408.1"/>
</dbReference>
<reference evidence="1 2" key="1">
    <citation type="journal article" date="2013" name="Genome Biol.">
        <title>Genome of Acanthamoeba castellanii highlights extensive lateral gene transfer and early evolution of tyrosine kinase signaling.</title>
        <authorList>
            <person name="Clarke M."/>
            <person name="Lohan A.J."/>
            <person name="Liu B."/>
            <person name="Lagkouvardos I."/>
            <person name="Roy S."/>
            <person name="Zafar N."/>
            <person name="Bertelli C."/>
            <person name="Schilde C."/>
            <person name="Kianianmomeni A."/>
            <person name="Burglin T.R."/>
            <person name="Frech C."/>
            <person name="Turcotte B."/>
            <person name="Kopec K.O."/>
            <person name="Synnott J.M."/>
            <person name="Choo C."/>
            <person name="Paponov I."/>
            <person name="Finkler A."/>
            <person name="Soon Heng Tan C."/>
            <person name="Hutchins A.P."/>
            <person name="Weinmeier T."/>
            <person name="Rattei T."/>
            <person name="Chu J.S."/>
            <person name="Gimenez G."/>
            <person name="Irimia M."/>
            <person name="Rigden D.J."/>
            <person name="Fitzpatrick D.A."/>
            <person name="Lorenzo-Morales J."/>
            <person name="Bateman A."/>
            <person name="Chiu C.H."/>
            <person name="Tang P."/>
            <person name="Hegemann P."/>
            <person name="Fromm H."/>
            <person name="Raoult D."/>
            <person name="Greub G."/>
            <person name="Miranda-Saavedra D."/>
            <person name="Chen N."/>
            <person name="Nash P."/>
            <person name="Ginger M.L."/>
            <person name="Horn M."/>
            <person name="Schaap P."/>
            <person name="Caler L."/>
            <person name="Loftus B."/>
        </authorList>
    </citation>
    <scope>NUCLEOTIDE SEQUENCE [LARGE SCALE GENOMIC DNA]</scope>
    <source>
        <strain evidence="1 2">Neff</strain>
    </source>
</reference>
<accession>L8GI61</accession>
<organism evidence="1 2">
    <name type="scientific">Acanthamoeba castellanii (strain ATCC 30010 / Neff)</name>
    <dbReference type="NCBI Taxonomy" id="1257118"/>
    <lineage>
        <taxon>Eukaryota</taxon>
        <taxon>Amoebozoa</taxon>
        <taxon>Discosea</taxon>
        <taxon>Longamoebia</taxon>
        <taxon>Centramoebida</taxon>
        <taxon>Acanthamoebidae</taxon>
        <taxon>Acanthamoeba</taxon>
    </lineage>
</organism>
<proteinExistence type="predicted"/>
<dbReference type="GeneID" id="14912935"/>